<dbReference type="FunFam" id="2.10.50.30:FF:000002">
    <property type="entry name" value="Vomeronasal 2 receptor, h1"/>
    <property type="match status" value="1"/>
</dbReference>
<keyword evidence="3" id="KW-1003">Cell membrane</keyword>
<dbReference type="Pfam" id="PF01094">
    <property type="entry name" value="ANF_receptor"/>
    <property type="match status" value="1"/>
</dbReference>
<comment type="caution">
    <text evidence="14">The sequence shown here is derived from an EMBL/GenBank/DDBJ whole genome shotgun (WGS) entry which is preliminary data.</text>
</comment>
<feature type="transmembrane region" description="Helical" evidence="12">
    <location>
        <begin position="742"/>
        <end position="763"/>
    </location>
</feature>
<keyword evidence="9" id="KW-0675">Receptor</keyword>
<dbReference type="Gene3D" id="2.10.50.30">
    <property type="entry name" value="GPCR, family 3, nine cysteines domain"/>
    <property type="match status" value="1"/>
</dbReference>
<dbReference type="InterPro" id="IPR000337">
    <property type="entry name" value="GPCR_3"/>
</dbReference>
<evidence type="ECO:0000259" key="13">
    <source>
        <dbReference type="PROSITE" id="PS50259"/>
    </source>
</evidence>
<evidence type="ECO:0000256" key="3">
    <source>
        <dbReference type="ARBA" id="ARBA00022475"/>
    </source>
</evidence>
<dbReference type="PROSITE" id="PS50259">
    <property type="entry name" value="G_PROTEIN_RECEP_F3_4"/>
    <property type="match status" value="1"/>
</dbReference>
<dbReference type="PANTHER" id="PTHR24061:SF0">
    <property type="entry name" value="C-FAMILY ODORANT RECEPTOR OLFCT1"/>
    <property type="match status" value="1"/>
</dbReference>
<keyword evidence="11" id="KW-0807">Transducer</keyword>
<evidence type="ECO:0000256" key="10">
    <source>
        <dbReference type="ARBA" id="ARBA00023180"/>
    </source>
</evidence>
<dbReference type="Pfam" id="PF00003">
    <property type="entry name" value="7tm_3"/>
    <property type="match status" value="1"/>
</dbReference>
<dbReference type="InterPro" id="IPR001828">
    <property type="entry name" value="ANF_lig-bd_rcpt"/>
</dbReference>
<evidence type="ECO:0000256" key="1">
    <source>
        <dbReference type="ARBA" id="ARBA00004651"/>
    </source>
</evidence>
<proteinExistence type="inferred from homology"/>
<dbReference type="AlphaFoldDB" id="A0A401SPE7"/>
<keyword evidence="15" id="KW-1185">Reference proteome</keyword>
<evidence type="ECO:0000313" key="14">
    <source>
        <dbReference type="EMBL" id="GCC32248.1"/>
    </source>
</evidence>
<accession>A0A401SPE7</accession>
<keyword evidence="8 12" id="KW-0472">Membrane</keyword>
<dbReference type="PRINTS" id="PR00248">
    <property type="entry name" value="GPCRMGR"/>
</dbReference>
<evidence type="ECO:0000256" key="2">
    <source>
        <dbReference type="ARBA" id="ARBA00007242"/>
    </source>
</evidence>
<feature type="transmembrane region" description="Helical" evidence="12">
    <location>
        <begin position="931"/>
        <end position="954"/>
    </location>
</feature>
<dbReference type="FunFam" id="3.40.50.2300:FF:000016">
    <property type="entry name" value="Taste 1 receptor member 2"/>
    <property type="match status" value="1"/>
</dbReference>
<keyword evidence="7" id="KW-0297">G-protein coupled receptor</keyword>
<dbReference type="PRINTS" id="PR00592">
    <property type="entry name" value="CASENSINGR"/>
</dbReference>
<feature type="transmembrane region" description="Helical" evidence="12">
    <location>
        <begin position="704"/>
        <end position="730"/>
    </location>
</feature>
<feature type="transmembrane region" description="Helical" evidence="12">
    <location>
        <begin position="820"/>
        <end position="842"/>
    </location>
</feature>
<evidence type="ECO:0000256" key="5">
    <source>
        <dbReference type="ARBA" id="ARBA00022729"/>
    </source>
</evidence>
<name>A0A401SPE7_CHIPU</name>
<organism evidence="14 15">
    <name type="scientific">Chiloscyllium punctatum</name>
    <name type="common">Brownbanded bambooshark</name>
    <name type="synonym">Hemiscyllium punctatum</name>
    <dbReference type="NCBI Taxonomy" id="137246"/>
    <lineage>
        <taxon>Eukaryota</taxon>
        <taxon>Metazoa</taxon>
        <taxon>Chordata</taxon>
        <taxon>Craniata</taxon>
        <taxon>Vertebrata</taxon>
        <taxon>Chondrichthyes</taxon>
        <taxon>Elasmobranchii</taxon>
        <taxon>Galeomorphii</taxon>
        <taxon>Galeoidea</taxon>
        <taxon>Orectolobiformes</taxon>
        <taxon>Hemiscylliidae</taxon>
        <taxon>Chiloscyllium</taxon>
    </lineage>
</organism>
<keyword evidence="6 12" id="KW-1133">Transmembrane helix</keyword>
<dbReference type="Gene3D" id="3.40.50.2300">
    <property type="match status" value="4"/>
</dbReference>
<feature type="domain" description="G-protein coupled receptors family 3 profile" evidence="13">
    <location>
        <begin position="705"/>
        <end position="969"/>
    </location>
</feature>
<dbReference type="OrthoDB" id="5984008at2759"/>
<dbReference type="STRING" id="137246.A0A401SPE7"/>
<evidence type="ECO:0000256" key="7">
    <source>
        <dbReference type="ARBA" id="ARBA00023040"/>
    </source>
</evidence>
<keyword evidence="4 12" id="KW-0812">Transmembrane</keyword>
<evidence type="ECO:0000256" key="8">
    <source>
        <dbReference type="ARBA" id="ARBA00023136"/>
    </source>
</evidence>
<feature type="transmembrane region" description="Helical" evidence="12">
    <location>
        <begin position="862"/>
        <end position="887"/>
    </location>
</feature>
<dbReference type="GO" id="GO:0005886">
    <property type="term" value="C:plasma membrane"/>
    <property type="evidence" value="ECO:0007669"/>
    <property type="project" value="UniProtKB-SubCell"/>
</dbReference>
<dbReference type="PROSITE" id="PS00981">
    <property type="entry name" value="G_PROTEIN_RECEP_F3_3"/>
    <property type="match status" value="1"/>
</dbReference>
<evidence type="ECO:0000313" key="15">
    <source>
        <dbReference type="Proteomes" id="UP000287033"/>
    </source>
</evidence>
<dbReference type="SUPFAM" id="SSF53822">
    <property type="entry name" value="Periplasmic binding protein-like I"/>
    <property type="match status" value="2"/>
</dbReference>
<dbReference type="InterPro" id="IPR017978">
    <property type="entry name" value="GPCR_3_C"/>
</dbReference>
<gene>
    <name evidence="14" type="ORF">chiPu_0010709</name>
</gene>
<dbReference type="InterPro" id="IPR011500">
    <property type="entry name" value="GPCR_3_9-Cys_dom"/>
</dbReference>
<dbReference type="CDD" id="cd06364">
    <property type="entry name" value="PBP1_CaSR"/>
    <property type="match status" value="1"/>
</dbReference>
<evidence type="ECO:0000256" key="9">
    <source>
        <dbReference type="ARBA" id="ARBA00023170"/>
    </source>
</evidence>
<feature type="transmembrane region" description="Helical" evidence="12">
    <location>
        <begin position="899"/>
        <end position="919"/>
    </location>
</feature>
<dbReference type="SUPFAM" id="SSF81321">
    <property type="entry name" value="Family A G protein-coupled receptor-like"/>
    <property type="match status" value="1"/>
</dbReference>
<protein>
    <recommendedName>
        <fullName evidence="13">G-protein coupled receptors family 3 profile domain-containing protein</fullName>
    </recommendedName>
</protein>
<evidence type="ECO:0000256" key="4">
    <source>
        <dbReference type="ARBA" id="ARBA00022692"/>
    </source>
</evidence>
<keyword evidence="5" id="KW-0732">Signal</keyword>
<dbReference type="InterPro" id="IPR000068">
    <property type="entry name" value="GPCR_3_Ca_sens_rcpt-rel"/>
</dbReference>
<feature type="transmembrane region" description="Helical" evidence="12">
    <location>
        <begin position="775"/>
        <end position="799"/>
    </location>
</feature>
<evidence type="ECO:0000256" key="11">
    <source>
        <dbReference type="ARBA" id="ARBA00023224"/>
    </source>
</evidence>
<dbReference type="OMA" id="NAFAREF"/>
<dbReference type="EMBL" id="BEZZ01000422">
    <property type="protein sequence ID" value="GCC32248.1"/>
    <property type="molecule type" value="Genomic_DNA"/>
</dbReference>
<dbReference type="PANTHER" id="PTHR24061">
    <property type="entry name" value="CALCIUM-SENSING RECEPTOR-RELATED"/>
    <property type="match status" value="1"/>
</dbReference>
<dbReference type="Pfam" id="PF07562">
    <property type="entry name" value="NCD3G"/>
    <property type="match status" value="1"/>
</dbReference>
<keyword evidence="10" id="KW-0325">Glycoprotein</keyword>
<sequence length="975" mass="109400">MERQMNHYMVPEAVIQNICVSHSFNLRAFRWAQLMIFAIEEINNDPLLLPNITLGYKIYYSCTTPVLALRAALTILNGQDENVTLLKCRGGSSVHALIADAGSTQSIAIARTVGIFGIPMVSYFSSCTCLSNKKQFPTFFRTVPSDYFQVTAFVQLVKHFGWTWLAVFGSNDDYGHLGILTFVEQVTKVGVCVAFSDFLPKVYDREKILHPVKLIKSLNVKVILAFVPEIDLSFLMEELVRQNVTGLQWLASEGWSTAALLSTAGNSETLCGTLGWAIRRADIPGIKQFLVRLHPSKYPGNVYIKQFWEAVFHCTWTPYNNTEEIRMGPSKQKCPGQENLKDVRTIFTDESQLRVSYNTYRAVYAVAHSIHNLMLCKKGQGPFINKARPDISNLKSWQVLHYLKEVNFTTTLGDEVRFNANGDPLAAYDLLNWQVDSNGNIKYVKVGQYIASAETENQLVIQEDAIIWNGGQKMVRNEGKLMLRGVYQKEDTKLQGDKKAKEKDLEDVQSGIMSSHSAVKLVYLEQEKESDLDSQFVALIVYLVLKVKLAMKLLLHYLKEVKYTSKLGEEVYFDDNGDSVAIYDIVNWQKNENGSIKFVHVGHFDATSDSGHDLVLNEKMIIWTGGKVEAPESLCSKSCPAGSRKATRNGEQICCFDCLPCADGEISTEIDSLNCIPCALEDWSNLQKNQCIPKEIEFLTFDEAMGITLTTVSLLGTASTMSVAGVLWYYRKTPIVRANNSELSFLLLVSLMFCFLCSLTFIGQPSVWSCMLRHTLFGVSFVLCISCVLAKTLVVLMAFRATLPNNNMMKWFGTLQQLRSVLACTVVQVVICVAWLLVSSPFPVKQTKYYNEKIIFECDLGSVMAFCCVLGYIGLLSCMSFVLAFLARKLPDNFNEAKFITFSMLIFCAVWLAFVPAYISSPGKYAVAIEIFAILASSFGLLICIFAPKCYIILLKPERNTKKYLMAKTCPKKST</sequence>
<comment type="subcellular location">
    <subcellularLocation>
        <location evidence="1">Cell membrane</location>
        <topology evidence="1">Multi-pass membrane protein</topology>
    </subcellularLocation>
</comment>
<evidence type="ECO:0000256" key="6">
    <source>
        <dbReference type="ARBA" id="ARBA00022989"/>
    </source>
</evidence>
<reference evidence="14 15" key="1">
    <citation type="journal article" date="2018" name="Nat. Ecol. Evol.">
        <title>Shark genomes provide insights into elasmobranch evolution and the origin of vertebrates.</title>
        <authorList>
            <person name="Hara Y"/>
            <person name="Yamaguchi K"/>
            <person name="Onimaru K"/>
            <person name="Kadota M"/>
            <person name="Koyanagi M"/>
            <person name="Keeley SD"/>
            <person name="Tatsumi K"/>
            <person name="Tanaka K"/>
            <person name="Motone F"/>
            <person name="Kageyama Y"/>
            <person name="Nozu R"/>
            <person name="Adachi N"/>
            <person name="Nishimura O"/>
            <person name="Nakagawa R"/>
            <person name="Tanegashima C"/>
            <person name="Kiyatake I"/>
            <person name="Matsumoto R"/>
            <person name="Murakumo K"/>
            <person name="Nishida K"/>
            <person name="Terakita A"/>
            <person name="Kuratani S"/>
            <person name="Sato K"/>
            <person name="Hyodo S Kuraku.S."/>
        </authorList>
    </citation>
    <scope>NUCLEOTIDE SEQUENCE [LARGE SCALE GENOMIC DNA]</scope>
</reference>
<dbReference type="InterPro" id="IPR038550">
    <property type="entry name" value="GPCR_3_9-Cys_sf"/>
</dbReference>
<dbReference type="InterPro" id="IPR017979">
    <property type="entry name" value="GPCR_3_CS"/>
</dbReference>
<dbReference type="CDD" id="cd15283">
    <property type="entry name" value="7tmC_V2R_pheromone"/>
    <property type="match status" value="1"/>
</dbReference>
<comment type="similarity">
    <text evidence="2">Belongs to the G-protein coupled receptor 3 family.</text>
</comment>
<dbReference type="Proteomes" id="UP000287033">
    <property type="component" value="Unassembled WGS sequence"/>
</dbReference>
<evidence type="ECO:0000256" key="12">
    <source>
        <dbReference type="SAM" id="Phobius"/>
    </source>
</evidence>
<dbReference type="InterPro" id="IPR028082">
    <property type="entry name" value="Peripla_BP_I"/>
</dbReference>
<dbReference type="GO" id="GO:0004930">
    <property type="term" value="F:G protein-coupled receptor activity"/>
    <property type="evidence" value="ECO:0007669"/>
    <property type="project" value="UniProtKB-KW"/>
</dbReference>